<gene>
    <name evidence="2" type="ORF">G3M78_08950</name>
</gene>
<dbReference type="KEGG" id="nva:G3M78_08950"/>
<keyword evidence="1" id="KW-1133">Transmembrane helix</keyword>
<dbReference type="PANTHER" id="PTHR33979:SF2">
    <property type="entry name" value="PEPTIDASE M50B-LIKE-DOMAIN-CONTAINING PROTEIN"/>
    <property type="match status" value="1"/>
</dbReference>
<organism evidence="2 3">
    <name type="scientific">Candidatus Nitrohelix vancouverensis</name>
    <dbReference type="NCBI Taxonomy" id="2705534"/>
    <lineage>
        <taxon>Bacteria</taxon>
        <taxon>Pseudomonadati</taxon>
        <taxon>Nitrospinota/Tectimicrobiota group</taxon>
        <taxon>Nitrospinota</taxon>
        <taxon>Nitrospinia</taxon>
        <taxon>Nitrospinales</taxon>
        <taxon>Nitrospinaceae</taxon>
        <taxon>Candidatus Nitrohelix</taxon>
    </lineage>
</organism>
<dbReference type="EMBL" id="CP048620">
    <property type="protein sequence ID" value="QPJ65514.1"/>
    <property type="molecule type" value="Genomic_DNA"/>
</dbReference>
<protein>
    <submittedName>
        <fullName evidence="2">M50 family metallopeptidase</fullName>
    </submittedName>
</protein>
<sequence>MKQVGYLLILMTVIFFLWESPVLVPLKLLVVFFHESSHALMAVATGGEVSSLVVNSDQGGHVIARGGSRFLTLSAGYLGSLCWGMAIFLASTRTRMDKSLMMGLGVAILVIAVLYVRNLFGLGFSLLAGGGMIFISRQASEAVNDFVLRLIGLTNMMYAPLDIYSDTVARSHLRSDARMLAEEVGGATVIWGGVWIAISVYLIAYCLRVSLRARGGRW</sequence>
<dbReference type="AlphaFoldDB" id="A0A7T0C2T3"/>
<dbReference type="Pfam" id="PF13398">
    <property type="entry name" value="Peptidase_M50B"/>
    <property type="match status" value="1"/>
</dbReference>
<feature type="transmembrane region" description="Helical" evidence="1">
    <location>
        <begin position="70"/>
        <end position="90"/>
    </location>
</feature>
<reference evidence="3" key="1">
    <citation type="submission" date="2020-02" db="EMBL/GenBank/DDBJ databases">
        <title>Genomic and physiological characterization of two novel Nitrospinaceae genera.</title>
        <authorList>
            <person name="Mueller A.J."/>
            <person name="Jung M.-Y."/>
            <person name="Strachan C.R."/>
            <person name="Herbold C.W."/>
            <person name="Kirkegaard R.H."/>
            <person name="Daims H."/>
        </authorList>
    </citation>
    <scope>NUCLEOTIDE SEQUENCE [LARGE SCALE GENOMIC DNA]</scope>
</reference>
<evidence type="ECO:0000313" key="2">
    <source>
        <dbReference type="EMBL" id="QPJ65514.1"/>
    </source>
</evidence>
<evidence type="ECO:0000256" key="1">
    <source>
        <dbReference type="SAM" id="Phobius"/>
    </source>
</evidence>
<name>A0A7T0C2T3_9BACT</name>
<proteinExistence type="predicted"/>
<feature type="transmembrane region" description="Helical" evidence="1">
    <location>
        <begin position="7"/>
        <end position="33"/>
    </location>
</feature>
<dbReference type="Proteomes" id="UP000594464">
    <property type="component" value="Chromosome"/>
</dbReference>
<keyword evidence="1" id="KW-0472">Membrane</keyword>
<accession>A0A7T0C2T3</accession>
<feature type="transmembrane region" description="Helical" evidence="1">
    <location>
        <begin position="184"/>
        <end position="207"/>
    </location>
</feature>
<dbReference type="PANTHER" id="PTHR33979">
    <property type="entry name" value="OS02G0221600 PROTEIN"/>
    <property type="match status" value="1"/>
</dbReference>
<feature type="transmembrane region" description="Helical" evidence="1">
    <location>
        <begin position="99"/>
        <end position="116"/>
    </location>
</feature>
<evidence type="ECO:0000313" key="3">
    <source>
        <dbReference type="Proteomes" id="UP000594464"/>
    </source>
</evidence>
<dbReference type="InterPro" id="IPR049500">
    <property type="entry name" value="Peptidase_M50B-like"/>
</dbReference>
<keyword evidence="1" id="KW-0812">Transmembrane</keyword>